<evidence type="ECO:0000313" key="9">
    <source>
        <dbReference type="Proteomes" id="UP000637695"/>
    </source>
</evidence>
<dbReference type="GO" id="GO:0000455">
    <property type="term" value="P:enzyme-directed rRNA pseudouridine synthesis"/>
    <property type="evidence" value="ECO:0007669"/>
    <property type="project" value="TreeGrafter"/>
</dbReference>
<dbReference type="Proteomes" id="UP000637695">
    <property type="component" value="Unassembled WGS sequence"/>
</dbReference>
<dbReference type="Gene3D" id="3.30.2350.10">
    <property type="entry name" value="Pseudouridine synthase"/>
    <property type="match status" value="1"/>
</dbReference>
<comment type="caution">
    <text evidence="8">The sequence shown here is derived from an EMBL/GenBank/DDBJ whole genome shotgun (WGS) entry which is preliminary data.</text>
</comment>
<dbReference type="PANTHER" id="PTHR21600:SF44">
    <property type="entry name" value="RIBOSOMAL LARGE SUBUNIT PSEUDOURIDINE SYNTHASE D"/>
    <property type="match status" value="1"/>
</dbReference>
<reference evidence="8" key="1">
    <citation type="journal article" date="2014" name="Int. J. Syst. Evol. Microbiol.">
        <title>Complete genome sequence of Corynebacterium casei LMG S-19264T (=DSM 44701T), isolated from a smear-ripened cheese.</title>
        <authorList>
            <consortium name="US DOE Joint Genome Institute (JGI-PGF)"/>
            <person name="Walter F."/>
            <person name="Albersmeier A."/>
            <person name="Kalinowski J."/>
            <person name="Ruckert C."/>
        </authorList>
    </citation>
    <scope>NUCLEOTIDE SEQUENCE</scope>
    <source>
        <strain evidence="8">JCM 18487</strain>
    </source>
</reference>
<dbReference type="PANTHER" id="PTHR21600">
    <property type="entry name" value="MITOCHONDRIAL RNA PSEUDOURIDINE SYNTHASE"/>
    <property type="match status" value="1"/>
</dbReference>
<proteinExistence type="inferred from homology"/>
<dbReference type="NCBIfam" id="TIGR00005">
    <property type="entry name" value="rluA_subfam"/>
    <property type="match status" value="1"/>
</dbReference>
<comment type="similarity">
    <text evidence="2 6">Belongs to the pseudouridine synthase RluA family.</text>
</comment>
<dbReference type="InterPro" id="IPR020103">
    <property type="entry name" value="PsdUridine_synth_cat_dom_sf"/>
</dbReference>
<reference evidence="8" key="2">
    <citation type="submission" date="2020-09" db="EMBL/GenBank/DDBJ databases">
        <authorList>
            <person name="Sun Q."/>
            <person name="Ohkuma M."/>
        </authorList>
    </citation>
    <scope>NUCLEOTIDE SEQUENCE</scope>
    <source>
        <strain evidence="8">JCM 18487</strain>
    </source>
</reference>
<dbReference type="AlphaFoldDB" id="A0A917K4N9"/>
<dbReference type="PROSITE" id="PS50889">
    <property type="entry name" value="S4"/>
    <property type="match status" value="1"/>
</dbReference>
<dbReference type="GO" id="GO:0003723">
    <property type="term" value="F:RNA binding"/>
    <property type="evidence" value="ECO:0007669"/>
    <property type="project" value="UniProtKB-KW"/>
</dbReference>
<dbReference type="GO" id="GO:0140098">
    <property type="term" value="F:catalytic activity, acting on RNA"/>
    <property type="evidence" value="ECO:0007669"/>
    <property type="project" value="UniProtKB-ARBA"/>
</dbReference>
<dbReference type="RefSeq" id="WP_373289365.1">
    <property type="nucleotide sequence ID" value="NZ_BMOY01000003.1"/>
</dbReference>
<evidence type="ECO:0000256" key="4">
    <source>
        <dbReference type="PIRSR" id="PIRSR606225-1"/>
    </source>
</evidence>
<dbReference type="InterPro" id="IPR050188">
    <property type="entry name" value="RluA_PseudoU_synthase"/>
</dbReference>
<dbReference type="Pfam" id="PF00849">
    <property type="entry name" value="PseudoU_synth_2"/>
    <property type="match status" value="1"/>
</dbReference>
<dbReference type="InterPro" id="IPR006145">
    <property type="entry name" value="PsdUridine_synth_RsuA/RluA"/>
</dbReference>
<keyword evidence="9" id="KW-1185">Reference proteome</keyword>
<dbReference type="EMBL" id="BMOY01000003">
    <property type="protein sequence ID" value="GGI97373.1"/>
    <property type="molecule type" value="Genomic_DNA"/>
</dbReference>
<evidence type="ECO:0000256" key="6">
    <source>
        <dbReference type="RuleBase" id="RU362028"/>
    </source>
</evidence>
<dbReference type="InterPro" id="IPR006224">
    <property type="entry name" value="PsdUridine_synth_RluA-like_CS"/>
</dbReference>
<dbReference type="SUPFAM" id="SSF55174">
    <property type="entry name" value="Alpha-L RNA-binding motif"/>
    <property type="match status" value="1"/>
</dbReference>
<dbReference type="SUPFAM" id="SSF55120">
    <property type="entry name" value="Pseudouridine synthase"/>
    <property type="match status" value="1"/>
</dbReference>
<sequence>MTTSIPMEGTPAGGVAAYLTVGPEDAGTRLDKWLTEALAELDFDVSRSQVQQWIRAGYVKGRERLKPSNPVIPGDSYQVAVPPPEPIVLVPDDIPLDVVYEDDDVVVVNKPRGLVVHPGAGHLRGTVVNALLARGCPLSPLGGSLRPGVVHRIDKDTSGLVMFAKTDAAYYGLTRQLAAHTVERAYTAVVVGRVGPDTGTIDAPIGRDPHHRQRMAVVAHGKRAVTHFTVRERLPRHTHLDLRLETGRTHQIRVHLAYIGHPLVGDPVYGRPHPAIQGQALHARTLGFVHPRTGAWLRFAAPLPADLQGLLDELGATLLE</sequence>
<dbReference type="Gene3D" id="3.10.290.10">
    <property type="entry name" value="RNA-binding S4 domain"/>
    <property type="match status" value="1"/>
</dbReference>
<feature type="active site" evidence="4">
    <location>
        <position position="154"/>
    </location>
</feature>
<dbReference type="CDD" id="cd02869">
    <property type="entry name" value="PseudoU_synth_RluA_like"/>
    <property type="match status" value="1"/>
</dbReference>
<dbReference type="InterPro" id="IPR036986">
    <property type="entry name" value="S4_RNA-bd_sf"/>
</dbReference>
<name>A0A917K4N9_9BACL</name>
<protein>
    <recommendedName>
        <fullName evidence="6">Pseudouridine synthase</fullName>
        <ecNumber evidence="6">5.4.99.-</ecNumber>
    </recommendedName>
</protein>
<dbReference type="InterPro" id="IPR006225">
    <property type="entry name" value="PsdUridine_synth_RluC/D"/>
</dbReference>
<evidence type="ECO:0000313" key="8">
    <source>
        <dbReference type="EMBL" id="GGI97373.1"/>
    </source>
</evidence>
<dbReference type="PROSITE" id="PS01129">
    <property type="entry name" value="PSI_RLU"/>
    <property type="match status" value="1"/>
</dbReference>
<evidence type="ECO:0000256" key="3">
    <source>
        <dbReference type="ARBA" id="ARBA00023235"/>
    </source>
</evidence>
<organism evidence="8 9">
    <name type="scientific">Alicyclobacillus cellulosilyticus</name>
    <dbReference type="NCBI Taxonomy" id="1003997"/>
    <lineage>
        <taxon>Bacteria</taxon>
        <taxon>Bacillati</taxon>
        <taxon>Bacillota</taxon>
        <taxon>Bacilli</taxon>
        <taxon>Bacillales</taxon>
        <taxon>Alicyclobacillaceae</taxon>
        <taxon>Alicyclobacillus</taxon>
    </lineage>
</organism>
<keyword evidence="3 6" id="KW-0413">Isomerase</keyword>
<comment type="catalytic activity">
    <reaction evidence="1 6">
        <text>a uridine in RNA = a pseudouridine in RNA</text>
        <dbReference type="Rhea" id="RHEA:48348"/>
        <dbReference type="Rhea" id="RHEA-COMP:12068"/>
        <dbReference type="Rhea" id="RHEA-COMP:12069"/>
        <dbReference type="ChEBI" id="CHEBI:65314"/>
        <dbReference type="ChEBI" id="CHEBI:65315"/>
    </reaction>
</comment>
<evidence type="ECO:0000256" key="5">
    <source>
        <dbReference type="PROSITE-ProRule" id="PRU00182"/>
    </source>
</evidence>
<dbReference type="GO" id="GO:0009982">
    <property type="term" value="F:pseudouridine synthase activity"/>
    <property type="evidence" value="ECO:0007669"/>
    <property type="project" value="InterPro"/>
</dbReference>
<comment type="function">
    <text evidence="6">Responsible for synthesis of pseudouridine from uracil.</text>
</comment>
<evidence type="ECO:0000259" key="7">
    <source>
        <dbReference type="Pfam" id="PF00849"/>
    </source>
</evidence>
<evidence type="ECO:0000256" key="1">
    <source>
        <dbReference type="ARBA" id="ARBA00000073"/>
    </source>
</evidence>
<dbReference type="CDD" id="cd00165">
    <property type="entry name" value="S4"/>
    <property type="match status" value="1"/>
</dbReference>
<keyword evidence="5" id="KW-0694">RNA-binding</keyword>
<dbReference type="EC" id="5.4.99.-" evidence="6"/>
<evidence type="ECO:0000256" key="2">
    <source>
        <dbReference type="ARBA" id="ARBA00010876"/>
    </source>
</evidence>
<gene>
    <name evidence="8" type="primary">ylyB</name>
    <name evidence="8" type="ORF">GCM10010885_03740</name>
</gene>
<feature type="domain" description="Pseudouridine synthase RsuA/RluA-like" evidence="7">
    <location>
        <begin position="104"/>
        <end position="257"/>
    </location>
</feature>
<accession>A0A917K4N9</accession>